<sequence>MFSDSLNLSFLSYMVLTWLYLFLFSLFHFEAKRKWSGGLLRGEKKNLTCLKLFIPFHTTVFFNSSTS</sequence>
<reference evidence="2" key="2">
    <citation type="journal article" date="2015" name="Data Brief">
        <title>Shoot transcriptome of the giant reed, Arundo donax.</title>
        <authorList>
            <person name="Barrero R.A."/>
            <person name="Guerrero F.D."/>
            <person name="Moolhuijzen P."/>
            <person name="Goolsby J.A."/>
            <person name="Tidwell J."/>
            <person name="Bellgard S.E."/>
            <person name="Bellgard M.I."/>
        </authorList>
    </citation>
    <scope>NUCLEOTIDE SEQUENCE</scope>
    <source>
        <tissue evidence="2">Shoot tissue taken approximately 20 cm above the soil surface</tissue>
    </source>
</reference>
<accession>A0A0A8Y734</accession>
<reference evidence="2" key="1">
    <citation type="submission" date="2014-09" db="EMBL/GenBank/DDBJ databases">
        <authorList>
            <person name="Magalhaes I.L.F."/>
            <person name="Oliveira U."/>
            <person name="Santos F.R."/>
            <person name="Vidigal T.H.D.A."/>
            <person name="Brescovit A.D."/>
            <person name="Santos A.J."/>
        </authorList>
    </citation>
    <scope>NUCLEOTIDE SEQUENCE</scope>
    <source>
        <tissue evidence="2">Shoot tissue taken approximately 20 cm above the soil surface</tissue>
    </source>
</reference>
<organism evidence="2">
    <name type="scientific">Arundo donax</name>
    <name type="common">Giant reed</name>
    <name type="synonym">Donax arundinaceus</name>
    <dbReference type="NCBI Taxonomy" id="35708"/>
    <lineage>
        <taxon>Eukaryota</taxon>
        <taxon>Viridiplantae</taxon>
        <taxon>Streptophyta</taxon>
        <taxon>Embryophyta</taxon>
        <taxon>Tracheophyta</taxon>
        <taxon>Spermatophyta</taxon>
        <taxon>Magnoliopsida</taxon>
        <taxon>Liliopsida</taxon>
        <taxon>Poales</taxon>
        <taxon>Poaceae</taxon>
        <taxon>PACMAD clade</taxon>
        <taxon>Arundinoideae</taxon>
        <taxon>Arundineae</taxon>
        <taxon>Arundo</taxon>
    </lineage>
</organism>
<evidence type="ECO:0000313" key="2">
    <source>
        <dbReference type="EMBL" id="JAD20905.1"/>
    </source>
</evidence>
<protein>
    <submittedName>
        <fullName evidence="2">Uncharacterized protein</fullName>
    </submittedName>
</protein>
<keyword evidence="1" id="KW-0812">Transmembrane</keyword>
<dbReference type="AlphaFoldDB" id="A0A0A8Y734"/>
<feature type="transmembrane region" description="Helical" evidence="1">
    <location>
        <begin position="6"/>
        <end position="27"/>
    </location>
</feature>
<proteinExistence type="predicted"/>
<evidence type="ECO:0000256" key="1">
    <source>
        <dbReference type="SAM" id="Phobius"/>
    </source>
</evidence>
<keyword evidence="1" id="KW-1133">Transmembrane helix</keyword>
<keyword evidence="1" id="KW-0472">Membrane</keyword>
<dbReference type="EMBL" id="GBRH01276990">
    <property type="protein sequence ID" value="JAD20905.1"/>
    <property type="molecule type" value="Transcribed_RNA"/>
</dbReference>
<name>A0A0A8Y734_ARUDO</name>